<keyword evidence="3" id="KW-1185">Reference proteome</keyword>
<evidence type="ECO:0000313" key="3">
    <source>
        <dbReference type="Proteomes" id="UP001596222"/>
    </source>
</evidence>
<evidence type="ECO:0000313" key="2">
    <source>
        <dbReference type="EMBL" id="MFC5143296.1"/>
    </source>
</evidence>
<dbReference type="Proteomes" id="UP001596222">
    <property type="component" value="Unassembled WGS sequence"/>
</dbReference>
<comment type="caution">
    <text evidence="2">The sequence shown here is derived from an EMBL/GenBank/DDBJ whole genome shotgun (WGS) entry which is preliminary data.</text>
</comment>
<dbReference type="Pfam" id="PF13546">
    <property type="entry name" value="DDE_5"/>
    <property type="match status" value="1"/>
</dbReference>
<protein>
    <submittedName>
        <fullName evidence="2">IS701 family transposase</fullName>
    </submittedName>
</protein>
<dbReference type="InterPro" id="IPR038721">
    <property type="entry name" value="IS701-like_DDE_dom"/>
</dbReference>
<dbReference type="EMBL" id="JBHSKJ010000001">
    <property type="protein sequence ID" value="MFC5143296.1"/>
    <property type="molecule type" value="Genomic_DNA"/>
</dbReference>
<dbReference type="PANTHER" id="PTHR33627">
    <property type="entry name" value="TRANSPOSASE"/>
    <property type="match status" value="1"/>
</dbReference>
<feature type="domain" description="Transposase IS701-like DDE" evidence="1">
    <location>
        <begin position="31"/>
        <end position="246"/>
    </location>
</feature>
<name>A0ABV9ZRJ4_9ACTN</name>
<reference evidence="3" key="1">
    <citation type="journal article" date="2019" name="Int. J. Syst. Evol. Microbiol.">
        <title>The Global Catalogue of Microorganisms (GCM) 10K type strain sequencing project: providing services to taxonomists for standard genome sequencing and annotation.</title>
        <authorList>
            <consortium name="The Broad Institute Genomics Platform"/>
            <consortium name="The Broad Institute Genome Sequencing Center for Infectious Disease"/>
            <person name="Wu L."/>
            <person name="Ma J."/>
        </authorList>
    </citation>
    <scope>NUCLEOTIDE SEQUENCE [LARGE SCALE GENOMIC DNA]</scope>
    <source>
        <strain evidence="3">CGMCC 4.1641</strain>
    </source>
</reference>
<organism evidence="2 3">
    <name type="scientific">Streptomyces aureoversilis</name>
    <dbReference type="NCBI Taxonomy" id="67277"/>
    <lineage>
        <taxon>Bacteria</taxon>
        <taxon>Bacillati</taxon>
        <taxon>Actinomycetota</taxon>
        <taxon>Actinomycetes</taxon>
        <taxon>Kitasatosporales</taxon>
        <taxon>Streptomycetaceae</taxon>
        <taxon>Streptomyces</taxon>
    </lineage>
</organism>
<dbReference type="PANTHER" id="PTHR33627:SF1">
    <property type="entry name" value="TRANSPOSASE"/>
    <property type="match status" value="1"/>
</dbReference>
<gene>
    <name evidence="2" type="ORF">ACFPP6_01070</name>
</gene>
<dbReference type="RefSeq" id="WP_382035883.1">
    <property type="nucleotide sequence ID" value="NZ_JBHSKJ010000001.1"/>
</dbReference>
<evidence type="ECO:0000259" key="1">
    <source>
        <dbReference type="Pfam" id="PF13546"/>
    </source>
</evidence>
<dbReference type="InterPro" id="IPR039365">
    <property type="entry name" value="IS701-like"/>
</dbReference>
<proteinExistence type="predicted"/>
<accession>A0ABV9ZRJ4</accession>
<sequence>MAAQHPAVLPQAPQDPSSLVPDFVSDFAEDVFGYLPRVDQRRWADAYLRGLLTVRGKKTIRQMARAVSPSSGAPQALQQFISASPWDWAAAREALARKAAARLPSHAWTIGMTLAEKRGEHSVGVHRRFVPDAGRTLNCQVGIGLFLTSGSESIPVDWRLLMDESWCGDEQRRRRARVPGTLRAQPVWEHVLDLTDRLAALRVSGPAPLVVDRCCAADAAHLAAQLNLREREFAIEIRPDQPVLPALHAGPGAGPRPSAVRPMSALQFMRDGGFRHPYVVGVEDHGHGPANGNGNGTGNVNGHGQDRGRQVRHLNVHSSLVRLPGRSGAPSTHRVYRLLAEQAPAHRRPARFWITTLVDRRMDEVLSLIRRPALTHAAVQRLEDDFGMLDFEGRSFPGWHHHMTMASAAYVYSRLQHGARQLATV</sequence>